<keyword evidence="1" id="KW-0808">Transferase</keyword>
<proteinExistence type="predicted"/>
<dbReference type="InterPro" id="IPR000182">
    <property type="entry name" value="GNAT_dom"/>
</dbReference>
<dbReference type="Pfam" id="PF00583">
    <property type="entry name" value="Acetyltransf_1"/>
    <property type="match status" value="1"/>
</dbReference>
<dbReference type="CDD" id="cd04301">
    <property type="entry name" value="NAT_SF"/>
    <property type="match status" value="1"/>
</dbReference>
<dbReference type="GO" id="GO:0016747">
    <property type="term" value="F:acyltransferase activity, transferring groups other than amino-acyl groups"/>
    <property type="evidence" value="ECO:0007669"/>
    <property type="project" value="InterPro"/>
</dbReference>
<keyword evidence="2" id="KW-0012">Acyltransferase</keyword>
<evidence type="ECO:0000313" key="4">
    <source>
        <dbReference type="EMBL" id="KAK4536299.1"/>
    </source>
</evidence>
<evidence type="ECO:0000256" key="2">
    <source>
        <dbReference type="ARBA" id="ARBA00023315"/>
    </source>
</evidence>
<dbReference type="SUPFAM" id="SSF55729">
    <property type="entry name" value="Acyl-CoA N-acyltransferases (Nat)"/>
    <property type="match status" value="1"/>
</dbReference>
<evidence type="ECO:0000256" key="1">
    <source>
        <dbReference type="ARBA" id="ARBA00022679"/>
    </source>
</evidence>
<dbReference type="EMBL" id="JANCYW010000008">
    <property type="protein sequence ID" value="KAK4536299.1"/>
    <property type="molecule type" value="Genomic_DNA"/>
</dbReference>
<reference evidence="4 5" key="1">
    <citation type="submission" date="2022-07" db="EMBL/GenBank/DDBJ databases">
        <title>Genome-wide signatures of adaptation to extreme environments.</title>
        <authorList>
            <person name="Cho C.H."/>
            <person name="Yoon H.S."/>
        </authorList>
    </citation>
    <scope>NUCLEOTIDE SEQUENCE [LARGE SCALE GENOMIC DNA]</scope>
    <source>
        <strain evidence="4 5">DBV 063 E5</strain>
    </source>
</reference>
<dbReference type="PROSITE" id="PS51186">
    <property type="entry name" value="GNAT"/>
    <property type="match status" value="1"/>
</dbReference>
<comment type="caution">
    <text evidence="4">The sequence shown here is derived from an EMBL/GenBank/DDBJ whole genome shotgun (WGS) entry which is preliminary data.</text>
</comment>
<organism evidence="4 5">
    <name type="scientific">Cyanidium caldarium</name>
    <name type="common">Red alga</name>
    <dbReference type="NCBI Taxonomy" id="2771"/>
    <lineage>
        <taxon>Eukaryota</taxon>
        <taxon>Rhodophyta</taxon>
        <taxon>Bangiophyceae</taxon>
        <taxon>Cyanidiales</taxon>
        <taxon>Cyanidiaceae</taxon>
        <taxon>Cyanidium</taxon>
    </lineage>
</organism>
<gene>
    <name evidence="4" type="ORF">CDCA_CDCA08G2324</name>
</gene>
<protein>
    <recommendedName>
        <fullName evidence="3">N-acetyltransferase domain-containing protein</fullName>
    </recommendedName>
</protein>
<dbReference type="AlphaFoldDB" id="A0AAV9IVY8"/>
<dbReference type="Gene3D" id="3.40.630.30">
    <property type="match status" value="1"/>
</dbReference>
<name>A0AAV9IVY8_CYACA</name>
<evidence type="ECO:0000259" key="3">
    <source>
        <dbReference type="PROSITE" id="PS51186"/>
    </source>
</evidence>
<dbReference type="InterPro" id="IPR050680">
    <property type="entry name" value="YpeA/RimI_acetyltransf"/>
</dbReference>
<accession>A0AAV9IVY8</accession>
<dbReference type="InterPro" id="IPR016181">
    <property type="entry name" value="Acyl_CoA_acyltransferase"/>
</dbReference>
<feature type="domain" description="N-acetyltransferase" evidence="3">
    <location>
        <begin position="253"/>
        <end position="354"/>
    </location>
</feature>
<sequence>MGQGTARDMAYVWSAPVRCAGLRWQSAAAAAHRICQVGRRVQAHRQAPRRVGVRAWSRVRYEHGEDSTQRGLFWLPDAPSVVPSPTVSVSAASAVSAAAGTVSPSPPWTDGATAAATAAASAKARVAVRPVQRDPLERELNAVARLRALVFPECYAEGAVHSPRRLRDILYTLQSRLRNDPLRHHTLVAVNAAGRSSDALPKAPSEEVVASVDFTVQDFRVEWNAPLMLGPDAWRVPWPVSLTTARPPPTSATLLGMSTATRGWPVLSVYISGLSVAPTHRRRGHARHLLAHTEQWTRARDIPFLTLHVERHNQAAIQLYESCNFYEQRDPHVLELWRRKTGETRHMLMFKRLRDDGHGGEMERVRRADHAS</sequence>
<dbReference type="Proteomes" id="UP001301350">
    <property type="component" value="Unassembled WGS sequence"/>
</dbReference>
<keyword evidence="5" id="KW-1185">Reference proteome</keyword>
<dbReference type="PANTHER" id="PTHR43420">
    <property type="entry name" value="ACETYLTRANSFERASE"/>
    <property type="match status" value="1"/>
</dbReference>
<evidence type="ECO:0000313" key="5">
    <source>
        <dbReference type="Proteomes" id="UP001301350"/>
    </source>
</evidence>